<evidence type="ECO:0000313" key="2">
    <source>
        <dbReference type="Proteomes" id="UP000029448"/>
    </source>
</evidence>
<sequence length="38" mass="4158">MPPVPRMHPKPSHLPSALAGGAYLPHSGAPWITRFILR</sequence>
<gene>
    <name evidence="1" type="ORF">AtDm6_0819</name>
</gene>
<dbReference type="EMBL" id="JOKM01000021">
    <property type="protein sequence ID" value="KGB25138.1"/>
    <property type="molecule type" value="Genomic_DNA"/>
</dbReference>
<keyword evidence="2" id="KW-1185">Reference proteome</keyword>
<dbReference type="Proteomes" id="UP000029448">
    <property type="component" value="Unassembled WGS sequence"/>
</dbReference>
<reference evidence="1 2" key="1">
    <citation type="submission" date="2014-06" db="EMBL/GenBank/DDBJ databases">
        <title>Functional and comparative genomic analyses of the Drosophila gut microbiota identify candidate symbiosis factors.</title>
        <authorList>
            <person name="Newell P.D."/>
            <person name="Chaston J.M."/>
            <person name="Douglas A.E."/>
        </authorList>
    </citation>
    <scope>NUCLEOTIDE SEQUENCE [LARGE SCALE GENOMIC DNA]</scope>
    <source>
        <strain evidence="1 2">DmCS_006</strain>
    </source>
</reference>
<organism evidence="1 2">
    <name type="scientific">Acetobacter tropicalis</name>
    <dbReference type="NCBI Taxonomy" id="104102"/>
    <lineage>
        <taxon>Bacteria</taxon>
        <taxon>Pseudomonadati</taxon>
        <taxon>Pseudomonadota</taxon>
        <taxon>Alphaproteobacteria</taxon>
        <taxon>Acetobacterales</taxon>
        <taxon>Acetobacteraceae</taxon>
        <taxon>Acetobacter</taxon>
    </lineage>
</organism>
<dbReference type="PATRIC" id="fig|104102.7.peg.810"/>
<evidence type="ECO:0000313" key="1">
    <source>
        <dbReference type="EMBL" id="KGB25138.1"/>
    </source>
</evidence>
<protein>
    <submittedName>
        <fullName evidence="1">Uncharacterized protein</fullName>
    </submittedName>
</protein>
<dbReference type="STRING" id="104102.AtDm6_0819"/>
<accession>A0A095B8N9</accession>
<comment type="caution">
    <text evidence="1">The sequence shown here is derived from an EMBL/GenBank/DDBJ whole genome shotgun (WGS) entry which is preliminary data.</text>
</comment>
<dbReference type="AlphaFoldDB" id="A0A095B8N9"/>
<proteinExistence type="predicted"/>
<name>A0A095B8N9_9PROT</name>